<accession>A0A6A6TV23</accession>
<gene>
    <name evidence="11" type="ORF">K491DRAFT_585050</name>
</gene>
<dbReference type="GO" id="GO:0005737">
    <property type="term" value="C:cytoplasm"/>
    <property type="evidence" value="ECO:0007669"/>
    <property type="project" value="TreeGrafter"/>
</dbReference>
<dbReference type="Gene3D" id="3.40.50.10810">
    <property type="entry name" value="Tandem AAA-ATPase domain"/>
    <property type="match status" value="1"/>
</dbReference>
<dbReference type="Proteomes" id="UP000799324">
    <property type="component" value="Unassembled WGS sequence"/>
</dbReference>
<dbReference type="PANTHER" id="PTHR45626">
    <property type="entry name" value="TRANSCRIPTION TERMINATION FACTOR 2-RELATED"/>
    <property type="match status" value="1"/>
</dbReference>
<dbReference type="InterPro" id="IPR050628">
    <property type="entry name" value="SNF2_RAD54_helicase_TF"/>
</dbReference>
<dbReference type="SMART" id="SM00184">
    <property type="entry name" value="RING"/>
    <property type="match status" value="1"/>
</dbReference>
<keyword evidence="4" id="KW-0347">Helicase</keyword>
<feature type="domain" description="Helicase C-terminal" evidence="10">
    <location>
        <begin position="723"/>
        <end position="886"/>
    </location>
</feature>
<dbReference type="InterPro" id="IPR001650">
    <property type="entry name" value="Helicase_C-like"/>
</dbReference>
<evidence type="ECO:0000256" key="5">
    <source>
        <dbReference type="ARBA" id="ARBA00022840"/>
    </source>
</evidence>
<evidence type="ECO:0000313" key="12">
    <source>
        <dbReference type="Proteomes" id="UP000799324"/>
    </source>
</evidence>
<organism evidence="11 12">
    <name type="scientific">Lophiostoma macrostomum CBS 122681</name>
    <dbReference type="NCBI Taxonomy" id="1314788"/>
    <lineage>
        <taxon>Eukaryota</taxon>
        <taxon>Fungi</taxon>
        <taxon>Dikarya</taxon>
        <taxon>Ascomycota</taxon>
        <taxon>Pezizomycotina</taxon>
        <taxon>Dothideomycetes</taxon>
        <taxon>Pleosporomycetidae</taxon>
        <taxon>Pleosporales</taxon>
        <taxon>Lophiostomataceae</taxon>
        <taxon>Lophiostoma</taxon>
    </lineage>
</organism>
<comment type="similarity">
    <text evidence="1">Belongs to the SNF2/RAD54 helicase family.</text>
</comment>
<keyword evidence="6" id="KW-0863">Zinc-finger</keyword>
<dbReference type="SMART" id="SM00487">
    <property type="entry name" value="DEXDc"/>
    <property type="match status" value="1"/>
</dbReference>
<dbReference type="SMART" id="SM00490">
    <property type="entry name" value="HELICc"/>
    <property type="match status" value="1"/>
</dbReference>
<evidence type="ECO:0000256" key="3">
    <source>
        <dbReference type="ARBA" id="ARBA00022801"/>
    </source>
</evidence>
<evidence type="ECO:0000256" key="6">
    <source>
        <dbReference type="PROSITE-ProRule" id="PRU00175"/>
    </source>
</evidence>
<evidence type="ECO:0000256" key="7">
    <source>
        <dbReference type="SAM" id="MobiDB-lite"/>
    </source>
</evidence>
<dbReference type="Pfam" id="PF13920">
    <property type="entry name" value="zf-C3HC4_3"/>
    <property type="match status" value="1"/>
</dbReference>
<dbReference type="SUPFAM" id="SSF52540">
    <property type="entry name" value="P-loop containing nucleoside triphosphate hydrolases"/>
    <property type="match status" value="2"/>
</dbReference>
<keyword evidence="6" id="KW-0862">Zinc</keyword>
<sequence length="900" mass="101984">MDSNGIIDLTEDEPETGFVHPVGNFTANPHLNHFPPVHNSGRDPFPELHNAFQAGARPQPADAFNQDTMTREELAEFMIRPPPAAGYVFNHHHTIVPSIPNLLGHASDYAVPTHRSLDEELFGGDLEDLDPLPGTSPDTIANLIENIKPDEEVPPEKREQTPRAMCSQLMEHQKLALTWLKKMEEGSNKGGILADEMGLGKTVQALALVVARPSTDPTCRTTLIIAPVALMRQWEKEIQRHIKDSHRLKVHVYHGTGKNADFHRLRQFDVVLTTFGTLGSEFKQKETRREAGFVQQENRDPGFRRKAKDKLALLGPECMWYRIIIDEAQCIKNKDTQVSKASAELQARHRLVMTGTPMMNSIDELYPLIRFLQIKPYNDNMRFRQHFSKMIKEDRTREKGMQRVQALLKSIMLRRQKTSKIDGEEICKIPPKHTHHDSVEFTDDEHELYKAIEGKTQLRFNKYLKAGTVTKNYAYILVLLLRLRQACCHPHLIKDLGVQVSTEGIAEVDLLERAKLLEQDAVGRIKAADGFECGICMDAVVNPTIFIPCGHDCCGECFQKLVDPAKAIREGNEHNGPSCHICRGPLTSDKITDYRHFCKVFSPEKGIQVFGDSGDENSQDDGAGSGSELESEESDDDDDDLDGFIVPDDAEDDFEPPVPQKRSSKKHSSKKLKESKKAKGKAPAKPKTTLAQLKQQSMKNKAAKRKYLRRLRKDWITSSKIEKTLQLVSEIRANDPTEKILVFSQFTSLLDLLEVPLDERSVKYQRYDGSMKMDDRAEAVNRFMDEPDQQLMLISLKAGNAGLNLNKASQVIILDPFWNPFIEDQAVDRAHRMPQQREVHVHRVLVPETVEDRICELQNKKRDLITSALDENAGKSISRLGVSELMYLFGMRERPDDRAN</sequence>
<evidence type="ECO:0008006" key="13">
    <source>
        <dbReference type="Google" id="ProtNLM"/>
    </source>
</evidence>
<dbReference type="GO" id="GO:0008094">
    <property type="term" value="F:ATP-dependent activity, acting on DNA"/>
    <property type="evidence" value="ECO:0007669"/>
    <property type="project" value="TreeGrafter"/>
</dbReference>
<dbReference type="Gene3D" id="3.40.50.300">
    <property type="entry name" value="P-loop containing nucleotide triphosphate hydrolases"/>
    <property type="match status" value="1"/>
</dbReference>
<keyword evidence="2" id="KW-0547">Nucleotide-binding</keyword>
<feature type="region of interest" description="Disordered" evidence="7">
    <location>
        <begin position="609"/>
        <end position="689"/>
    </location>
</feature>
<feature type="domain" description="RING-type" evidence="8">
    <location>
        <begin position="533"/>
        <end position="583"/>
    </location>
</feature>
<name>A0A6A6TV23_9PLEO</name>
<evidence type="ECO:0000259" key="8">
    <source>
        <dbReference type="PROSITE" id="PS50089"/>
    </source>
</evidence>
<dbReference type="SUPFAM" id="SSF57850">
    <property type="entry name" value="RING/U-box"/>
    <property type="match status" value="1"/>
</dbReference>
<dbReference type="PROSITE" id="PS51194">
    <property type="entry name" value="HELICASE_CTER"/>
    <property type="match status" value="1"/>
</dbReference>
<dbReference type="CDD" id="cd16449">
    <property type="entry name" value="RING-HC"/>
    <property type="match status" value="1"/>
</dbReference>
<evidence type="ECO:0000256" key="4">
    <source>
        <dbReference type="ARBA" id="ARBA00022806"/>
    </source>
</evidence>
<feature type="domain" description="Helicase ATP-binding" evidence="9">
    <location>
        <begin position="182"/>
        <end position="375"/>
    </location>
</feature>
<dbReference type="InterPro" id="IPR027417">
    <property type="entry name" value="P-loop_NTPase"/>
</dbReference>
<keyword evidence="5" id="KW-0067">ATP-binding</keyword>
<dbReference type="EMBL" id="MU004289">
    <property type="protein sequence ID" value="KAF2662474.1"/>
    <property type="molecule type" value="Genomic_DNA"/>
</dbReference>
<dbReference type="Gene3D" id="3.30.40.10">
    <property type="entry name" value="Zinc/RING finger domain, C3HC4 (zinc finger)"/>
    <property type="match status" value="1"/>
</dbReference>
<dbReference type="InterPro" id="IPR013083">
    <property type="entry name" value="Znf_RING/FYVE/PHD"/>
</dbReference>
<evidence type="ECO:0000313" key="11">
    <source>
        <dbReference type="EMBL" id="KAF2662474.1"/>
    </source>
</evidence>
<dbReference type="Pfam" id="PF00271">
    <property type="entry name" value="Helicase_C"/>
    <property type="match status" value="1"/>
</dbReference>
<dbReference type="Pfam" id="PF00176">
    <property type="entry name" value="SNF2-rel_dom"/>
    <property type="match status" value="1"/>
</dbReference>
<dbReference type="InterPro" id="IPR000330">
    <property type="entry name" value="SNF2_N"/>
</dbReference>
<protein>
    <recommendedName>
        <fullName evidence="13">SWI/SNF family DNA-dependent ATPase Ris1</fullName>
    </recommendedName>
</protein>
<dbReference type="InterPro" id="IPR014001">
    <property type="entry name" value="Helicase_ATP-bd"/>
</dbReference>
<dbReference type="GO" id="GO:0008270">
    <property type="term" value="F:zinc ion binding"/>
    <property type="evidence" value="ECO:0007669"/>
    <property type="project" value="UniProtKB-KW"/>
</dbReference>
<evidence type="ECO:0000256" key="1">
    <source>
        <dbReference type="ARBA" id="ARBA00007025"/>
    </source>
</evidence>
<dbReference type="GO" id="GO:0016787">
    <property type="term" value="F:hydrolase activity"/>
    <property type="evidence" value="ECO:0007669"/>
    <property type="project" value="UniProtKB-KW"/>
</dbReference>
<proteinExistence type="inferred from homology"/>
<dbReference type="InterPro" id="IPR038718">
    <property type="entry name" value="SNF2-like_sf"/>
</dbReference>
<keyword evidence="12" id="KW-1185">Reference proteome</keyword>
<dbReference type="CDD" id="cd18008">
    <property type="entry name" value="DEXDc_SHPRH-like"/>
    <property type="match status" value="1"/>
</dbReference>
<dbReference type="OrthoDB" id="423559at2759"/>
<dbReference type="CDD" id="cd18793">
    <property type="entry name" value="SF2_C_SNF"/>
    <property type="match status" value="1"/>
</dbReference>
<dbReference type="PANTHER" id="PTHR45626:SF16">
    <property type="entry name" value="ATP-DEPENDENT HELICASE ULS1"/>
    <property type="match status" value="1"/>
</dbReference>
<dbReference type="PROSITE" id="PS51192">
    <property type="entry name" value="HELICASE_ATP_BIND_1"/>
    <property type="match status" value="1"/>
</dbReference>
<keyword evidence="3" id="KW-0378">Hydrolase</keyword>
<dbReference type="InterPro" id="IPR049730">
    <property type="entry name" value="SNF2/RAD54-like_C"/>
</dbReference>
<keyword evidence="6" id="KW-0479">Metal-binding</keyword>
<dbReference type="GO" id="GO:0005524">
    <property type="term" value="F:ATP binding"/>
    <property type="evidence" value="ECO:0007669"/>
    <property type="project" value="UniProtKB-KW"/>
</dbReference>
<evidence type="ECO:0000259" key="10">
    <source>
        <dbReference type="PROSITE" id="PS51194"/>
    </source>
</evidence>
<dbReference type="AlphaFoldDB" id="A0A6A6TV23"/>
<feature type="compositionally biased region" description="Acidic residues" evidence="7">
    <location>
        <begin position="629"/>
        <end position="655"/>
    </location>
</feature>
<evidence type="ECO:0000259" key="9">
    <source>
        <dbReference type="PROSITE" id="PS51192"/>
    </source>
</evidence>
<dbReference type="FunFam" id="3.40.50.300:FF:002380">
    <property type="entry name" value="SWI/SNF family DNA-dependent ATPase, putative"/>
    <property type="match status" value="1"/>
</dbReference>
<dbReference type="InterPro" id="IPR001841">
    <property type="entry name" value="Znf_RING"/>
</dbReference>
<dbReference type="GO" id="GO:0005634">
    <property type="term" value="C:nucleus"/>
    <property type="evidence" value="ECO:0007669"/>
    <property type="project" value="TreeGrafter"/>
</dbReference>
<reference evidence="11" key="1">
    <citation type="journal article" date="2020" name="Stud. Mycol.">
        <title>101 Dothideomycetes genomes: a test case for predicting lifestyles and emergence of pathogens.</title>
        <authorList>
            <person name="Haridas S."/>
            <person name="Albert R."/>
            <person name="Binder M."/>
            <person name="Bloem J."/>
            <person name="Labutti K."/>
            <person name="Salamov A."/>
            <person name="Andreopoulos B."/>
            <person name="Baker S."/>
            <person name="Barry K."/>
            <person name="Bills G."/>
            <person name="Bluhm B."/>
            <person name="Cannon C."/>
            <person name="Castanera R."/>
            <person name="Culley D."/>
            <person name="Daum C."/>
            <person name="Ezra D."/>
            <person name="Gonzalez J."/>
            <person name="Henrissat B."/>
            <person name="Kuo A."/>
            <person name="Liang C."/>
            <person name="Lipzen A."/>
            <person name="Lutzoni F."/>
            <person name="Magnuson J."/>
            <person name="Mondo S."/>
            <person name="Nolan M."/>
            <person name="Ohm R."/>
            <person name="Pangilinan J."/>
            <person name="Park H.-J."/>
            <person name="Ramirez L."/>
            <person name="Alfaro M."/>
            <person name="Sun H."/>
            <person name="Tritt A."/>
            <person name="Yoshinaga Y."/>
            <person name="Zwiers L.-H."/>
            <person name="Turgeon B."/>
            <person name="Goodwin S."/>
            <person name="Spatafora J."/>
            <person name="Crous P."/>
            <person name="Grigoriev I."/>
        </authorList>
    </citation>
    <scope>NUCLEOTIDE SEQUENCE</scope>
    <source>
        <strain evidence="11">CBS 122681</strain>
    </source>
</reference>
<dbReference type="GO" id="GO:0000724">
    <property type="term" value="P:double-strand break repair via homologous recombination"/>
    <property type="evidence" value="ECO:0007669"/>
    <property type="project" value="TreeGrafter"/>
</dbReference>
<dbReference type="GO" id="GO:0004386">
    <property type="term" value="F:helicase activity"/>
    <property type="evidence" value="ECO:0007669"/>
    <property type="project" value="UniProtKB-KW"/>
</dbReference>
<dbReference type="PROSITE" id="PS50089">
    <property type="entry name" value="ZF_RING_2"/>
    <property type="match status" value="1"/>
</dbReference>
<evidence type="ECO:0000256" key="2">
    <source>
        <dbReference type="ARBA" id="ARBA00022741"/>
    </source>
</evidence>